<sequence>MHYDALSSVDLITDGYGNIVERRSIDAWGKARKLLWQDTNNPATLLQLSLTTRGFTGHEHLEEVGLIHMNGRVYDADIGRFISPDPIIQAPFMTNSFNRYSYVMNNSLKYIDPTGYSWKGSDIGTCNTDGSMRDSKGNRNGSWSNNGRDGVRFKDRSGRSRNSQYFTHNSFSSLDSYGKYKASTFVWGNENFYNVSEEERARSMNAVAHFGMSLSPWGWARDFYDSYDEAVGILNSIEGDASPSAVLSGVFQIAGVVLTKKIKRFDSFEKISAVTNTNVTKNVDEIGTITTRTTNNTTRLGGKLGEPGVKITYKDGTEFDMTRTRVKETEVNPYKPDRTRPKRFEDALDKKGLKRAPTKEERDSFDSIGW</sequence>
<accession>Q1ZSW4</accession>
<organism evidence="2 3">
    <name type="scientific">Photobacterium angustum (strain S14 / CCUG 15956)</name>
    <name type="common">Vibrio sp. (strain S14 / CCUG 15956)</name>
    <dbReference type="NCBI Taxonomy" id="314292"/>
    <lineage>
        <taxon>Bacteria</taxon>
        <taxon>Pseudomonadati</taxon>
        <taxon>Pseudomonadota</taxon>
        <taxon>Gammaproteobacteria</taxon>
        <taxon>Vibrionales</taxon>
        <taxon>Vibrionaceae</taxon>
        <taxon>Photobacterium</taxon>
    </lineage>
</organism>
<dbReference type="Gene3D" id="2.180.10.10">
    <property type="entry name" value="RHS repeat-associated core"/>
    <property type="match status" value="1"/>
</dbReference>
<evidence type="ECO:0000313" key="2">
    <source>
        <dbReference type="EMBL" id="EAS64863.1"/>
    </source>
</evidence>
<dbReference type="NCBIfam" id="TIGR03696">
    <property type="entry name" value="Rhs_assc_core"/>
    <property type="match status" value="1"/>
</dbReference>
<dbReference type="PANTHER" id="PTHR32305:SF15">
    <property type="entry name" value="PROTEIN RHSA-RELATED"/>
    <property type="match status" value="1"/>
</dbReference>
<dbReference type="AlphaFoldDB" id="Q1ZSW4"/>
<proteinExistence type="predicted"/>
<dbReference type="HOGENOM" id="CLU_747733_0_0_6"/>
<feature type="compositionally biased region" description="Basic and acidic residues" evidence="1">
    <location>
        <begin position="149"/>
        <end position="158"/>
    </location>
</feature>
<dbReference type="InterPro" id="IPR050708">
    <property type="entry name" value="T6SS_VgrG/RHS"/>
</dbReference>
<feature type="region of interest" description="Disordered" evidence="1">
    <location>
        <begin position="128"/>
        <end position="161"/>
    </location>
</feature>
<dbReference type="InterPro" id="IPR022385">
    <property type="entry name" value="Rhs_assc_core"/>
</dbReference>
<name>Q1ZSW4_PHOAS</name>
<dbReference type="Proteomes" id="UP000001603">
    <property type="component" value="Unassembled WGS sequence"/>
</dbReference>
<evidence type="ECO:0000313" key="3">
    <source>
        <dbReference type="Proteomes" id="UP000001603"/>
    </source>
</evidence>
<dbReference type="eggNOG" id="COG3209">
    <property type="taxonomic scope" value="Bacteria"/>
</dbReference>
<dbReference type="RefSeq" id="WP_005368292.1">
    <property type="nucleotide sequence ID" value="NZ_CH902600.1"/>
</dbReference>
<dbReference type="EMBL" id="AAOJ01000002">
    <property type="protein sequence ID" value="EAS64863.1"/>
    <property type="molecule type" value="Genomic_DNA"/>
</dbReference>
<feature type="region of interest" description="Disordered" evidence="1">
    <location>
        <begin position="328"/>
        <end position="370"/>
    </location>
</feature>
<protein>
    <submittedName>
        <fullName evidence="2">Rhs family protein</fullName>
    </submittedName>
</protein>
<dbReference type="PANTHER" id="PTHR32305">
    <property type="match status" value="1"/>
</dbReference>
<comment type="caution">
    <text evidence="2">The sequence shown here is derived from an EMBL/GenBank/DDBJ whole genome shotgun (WGS) entry which is preliminary data.</text>
</comment>
<evidence type="ECO:0000256" key="1">
    <source>
        <dbReference type="SAM" id="MobiDB-lite"/>
    </source>
</evidence>
<reference evidence="2 3" key="1">
    <citation type="journal article" date="2009" name="Proc. Natl. Acad. Sci. U.S.A.">
        <title>The genomic basis of trophic strategy in marine bacteria.</title>
        <authorList>
            <person name="Lauro F.M."/>
            <person name="McDougald D."/>
            <person name="Thomas T."/>
            <person name="Williams T.J."/>
            <person name="Egan S."/>
            <person name="Rice S."/>
            <person name="DeMaere M.Z."/>
            <person name="Ting L."/>
            <person name="Ertan H."/>
            <person name="Johnson J."/>
            <person name="Ferriera S."/>
            <person name="Lapidus A."/>
            <person name="Anderson I."/>
            <person name="Kyrpides N."/>
            <person name="Munk A.C."/>
            <person name="Detter C."/>
            <person name="Han C.S."/>
            <person name="Brown M.V."/>
            <person name="Robb F.T."/>
            <person name="Kjelleberg S."/>
            <person name="Cavicchioli R."/>
        </authorList>
    </citation>
    <scope>NUCLEOTIDE SEQUENCE [LARGE SCALE GENOMIC DNA]</scope>
    <source>
        <strain evidence="2 3">S14</strain>
    </source>
</reference>
<feature type="compositionally biased region" description="Low complexity" evidence="1">
    <location>
        <begin position="138"/>
        <end position="148"/>
    </location>
</feature>
<gene>
    <name evidence="2" type="ORF">VAS14_04068</name>
</gene>